<dbReference type="InterPro" id="IPR011990">
    <property type="entry name" value="TPR-like_helical_dom_sf"/>
</dbReference>
<dbReference type="Pfam" id="PF20431">
    <property type="entry name" value="E_motif"/>
    <property type="match status" value="1"/>
</dbReference>
<dbReference type="Proteomes" id="UP000594263">
    <property type="component" value="Unplaced"/>
</dbReference>
<feature type="chain" id="PRO_5029861623" description="Pentatricopeptide repeat-containing protein" evidence="3">
    <location>
        <begin position="17"/>
        <end position="529"/>
    </location>
</feature>
<dbReference type="EnsemblPlants" id="Kaladp0067s0256.1.v1.1">
    <property type="protein sequence ID" value="Kaladp0067s0256.1.v1.1.CDS.1"/>
    <property type="gene ID" value="Kaladp0067s0256.v1.1"/>
</dbReference>
<dbReference type="PANTHER" id="PTHR47926">
    <property type="entry name" value="PENTATRICOPEPTIDE REPEAT-CONTAINING PROTEIN"/>
    <property type="match status" value="1"/>
</dbReference>
<accession>A0A7N1A2D3</accession>
<protein>
    <recommendedName>
        <fullName evidence="6">Pentatricopeptide repeat-containing protein</fullName>
    </recommendedName>
</protein>
<dbReference type="Gramene" id="Kaladp0067s0256.1.v1.1">
    <property type="protein sequence ID" value="Kaladp0067s0256.1.v1.1.CDS.1"/>
    <property type="gene ID" value="Kaladp0067s0256.v1.1"/>
</dbReference>
<reference evidence="4" key="1">
    <citation type="submission" date="2021-01" db="UniProtKB">
        <authorList>
            <consortium name="EnsemblPlants"/>
        </authorList>
    </citation>
    <scope>IDENTIFICATION</scope>
</reference>
<dbReference type="InterPro" id="IPR046848">
    <property type="entry name" value="E_motif"/>
</dbReference>
<keyword evidence="1" id="KW-0677">Repeat</keyword>
<feature type="repeat" description="PPR" evidence="2">
    <location>
        <begin position="212"/>
        <end position="246"/>
    </location>
</feature>
<keyword evidence="5" id="KW-1185">Reference proteome</keyword>
<dbReference type="NCBIfam" id="TIGR00756">
    <property type="entry name" value="PPR"/>
    <property type="match status" value="5"/>
</dbReference>
<name>A0A7N1A2D3_KALFE</name>
<organism evidence="4 5">
    <name type="scientific">Kalanchoe fedtschenkoi</name>
    <name type="common">Lavender scallops</name>
    <name type="synonym">South American air plant</name>
    <dbReference type="NCBI Taxonomy" id="63787"/>
    <lineage>
        <taxon>Eukaryota</taxon>
        <taxon>Viridiplantae</taxon>
        <taxon>Streptophyta</taxon>
        <taxon>Embryophyta</taxon>
        <taxon>Tracheophyta</taxon>
        <taxon>Spermatophyta</taxon>
        <taxon>Magnoliopsida</taxon>
        <taxon>eudicotyledons</taxon>
        <taxon>Gunneridae</taxon>
        <taxon>Pentapetalae</taxon>
        <taxon>Saxifragales</taxon>
        <taxon>Crassulaceae</taxon>
        <taxon>Kalanchoe</taxon>
    </lineage>
</organism>
<feature type="repeat" description="PPR" evidence="2">
    <location>
        <begin position="79"/>
        <end position="113"/>
    </location>
</feature>
<dbReference type="FunFam" id="1.25.40.10:FF:000090">
    <property type="entry name" value="Pentatricopeptide repeat-containing protein, chloroplastic"/>
    <property type="match status" value="1"/>
</dbReference>
<dbReference type="InterPro" id="IPR046960">
    <property type="entry name" value="PPR_At4g14850-like_plant"/>
</dbReference>
<sequence length="529" mass="58978">MMIWGCRLLAPRLTTAVYPSFIKGYARCIYQYDASNELLCGNNLTAPSISYWNKLLKEHTRVNQMQSAQKLFDEMPDRDAVSWNTMLAGFSNFKQTDKVYQYYQMSFQCGLRPTAFTISIVITSVLGTKFNVLIPQLHAYVVSSPLSALSVYVGSALLRGYTDIGDVSALGRVFDEIRVKDVSSWNALVFGYMTLGLQSEALRAFKSMPDKNIISWTTLVDAYVKNKDIKRARDIFDQMVERNVVSWTVMISGYAQNGKFLDAMELFLIMLRTAHQVRPNSCTYSSMFDACADESSFIVGMQLHSRVIKSGLAQDDVILSTSILDMYAKCGNIDSAYKLFESMAKKNLVSWNSLLGGYARHGLGTRALQEFKRMKENGIKPDQVTLLTLLSACTHEGLVEEGVQLYESMGTEFGIEIGMKHYACMVNLYGKAGQLEKAVKVIQEMPFKPDVVVWGALLGACGSHSSLQLGELAALGISNLKKDHPAIYSLLSKIHGEKGTWTTVCELRKLMNDRGARKQNAGSWVESIA</sequence>
<evidence type="ECO:0000313" key="4">
    <source>
        <dbReference type="EnsemblPlants" id="Kaladp0067s0256.1.v1.1.CDS.1"/>
    </source>
</evidence>
<keyword evidence="3" id="KW-0732">Signal</keyword>
<dbReference type="PROSITE" id="PS51375">
    <property type="entry name" value="PPR"/>
    <property type="match status" value="4"/>
</dbReference>
<dbReference type="GO" id="GO:0009451">
    <property type="term" value="P:RNA modification"/>
    <property type="evidence" value="ECO:0007669"/>
    <property type="project" value="InterPro"/>
</dbReference>
<dbReference type="GO" id="GO:0003723">
    <property type="term" value="F:RNA binding"/>
    <property type="evidence" value="ECO:0007669"/>
    <property type="project" value="InterPro"/>
</dbReference>
<feature type="repeat" description="PPR" evidence="2">
    <location>
        <begin position="316"/>
        <end position="346"/>
    </location>
</feature>
<evidence type="ECO:0008006" key="6">
    <source>
        <dbReference type="Google" id="ProtNLM"/>
    </source>
</evidence>
<evidence type="ECO:0000256" key="1">
    <source>
        <dbReference type="ARBA" id="ARBA00022737"/>
    </source>
</evidence>
<evidence type="ECO:0000256" key="3">
    <source>
        <dbReference type="SAM" id="SignalP"/>
    </source>
</evidence>
<evidence type="ECO:0000256" key="2">
    <source>
        <dbReference type="PROSITE-ProRule" id="PRU00708"/>
    </source>
</evidence>
<dbReference type="Gene3D" id="1.25.40.10">
    <property type="entry name" value="Tetratricopeptide repeat domain"/>
    <property type="match status" value="4"/>
</dbReference>
<dbReference type="Pfam" id="PF01535">
    <property type="entry name" value="PPR"/>
    <property type="match status" value="4"/>
</dbReference>
<feature type="repeat" description="PPR" evidence="2">
    <location>
        <begin position="347"/>
        <end position="381"/>
    </location>
</feature>
<dbReference type="Pfam" id="PF13041">
    <property type="entry name" value="PPR_2"/>
    <property type="match status" value="2"/>
</dbReference>
<dbReference type="InterPro" id="IPR002885">
    <property type="entry name" value="PPR_rpt"/>
</dbReference>
<dbReference type="AlphaFoldDB" id="A0A7N1A2D3"/>
<proteinExistence type="predicted"/>
<dbReference type="OMA" id="ACGLHSN"/>
<evidence type="ECO:0000313" key="5">
    <source>
        <dbReference type="Proteomes" id="UP000594263"/>
    </source>
</evidence>
<feature type="signal peptide" evidence="3">
    <location>
        <begin position="1"/>
        <end position="16"/>
    </location>
</feature>